<dbReference type="PANTHER" id="PTHR30529">
    <property type="entry name" value="CYTOCHROME B561"/>
    <property type="match status" value="1"/>
</dbReference>
<proteinExistence type="inferred from homology"/>
<organism evidence="15 16">
    <name type="scientific">Luteimonas salinisoli</name>
    <dbReference type="NCBI Taxonomy" id="2752307"/>
    <lineage>
        <taxon>Bacteria</taxon>
        <taxon>Pseudomonadati</taxon>
        <taxon>Pseudomonadota</taxon>
        <taxon>Gammaproteobacteria</taxon>
        <taxon>Lysobacterales</taxon>
        <taxon>Lysobacteraceae</taxon>
        <taxon>Luteimonas</taxon>
    </lineage>
</organism>
<keyword evidence="4" id="KW-1003">Cell membrane</keyword>
<evidence type="ECO:0000313" key="15">
    <source>
        <dbReference type="EMBL" id="NZA26220.1"/>
    </source>
</evidence>
<dbReference type="InterPro" id="IPR052168">
    <property type="entry name" value="Cytochrome_b561_oxidase"/>
</dbReference>
<dbReference type="PANTHER" id="PTHR30529:SF1">
    <property type="entry name" value="CYTOCHROME B561 HOMOLOG 2"/>
    <property type="match status" value="1"/>
</dbReference>
<evidence type="ECO:0000256" key="11">
    <source>
        <dbReference type="ARBA" id="ARBA00023136"/>
    </source>
</evidence>
<feature type="transmembrane region" description="Helical" evidence="13">
    <location>
        <begin position="88"/>
        <end position="110"/>
    </location>
</feature>
<evidence type="ECO:0000256" key="8">
    <source>
        <dbReference type="ARBA" id="ARBA00022982"/>
    </source>
</evidence>
<protein>
    <submittedName>
        <fullName evidence="15">Cytochrome b/b6 domain-containing protein</fullName>
    </submittedName>
</protein>
<keyword evidence="10" id="KW-0408">Iron</keyword>
<evidence type="ECO:0000256" key="5">
    <source>
        <dbReference type="ARBA" id="ARBA00022617"/>
    </source>
</evidence>
<reference evidence="15 16" key="1">
    <citation type="submission" date="2020-07" db="EMBL/GenBank/DDBJ databases">
        <title>Luteimonas sp. SJ-92.</title>
        <authorList>
            <person name="Huang X.-X."/>
            <person name="Xu L."/>
            <person name="Sun J.-Q."/>
        </authorList>
    </citation>
    <scope>NUCLEOTIDE SEQUENCE [LARGE SCALE GENOMIC DNA]</scope>
    <source>
        <strain evidence="15 16">SJ-92</strain>
    </source>
</reference>
<comment type="similarity">
    <text evidence="12">Belongs to the cytochrome b561 family.</text>
</comment>
<dbReference type="SUPFAM" id="SSF81342">
    <property type="entry name" value="Transmembrane di-heme cytochromes"/>
    <property type="match status" value="1"/>
</dbReference>
<comment type="subcellular location">
    <subcellularLocation>
        <location evidence="2">Cell membrane</location>
        <topology evidence="2">Multi-pass membrane protein</topology>
    </subcellularLocation>
</comment>
<dbReference type="GO" id="GO:0005886">
    <property type="term" value="C:plasma membrane"/>
    <property type="evidence" value="ECO:0007669"/>
    <property type="project" value="UniProtKB-SubCell"/>
</dbReference>
<comment type="cofactor">
    <cofactor evidence="1">
        <name>heme b</name>
        <dbReference type="ChEBI" id="CHEBI:60344"/>
    </cofactor>
</comment>
<keyword evidence="8" id="KW-0249">Electron transport</keyword>
<keyword evidence="11 13" id="KW-0472">Membrane</keyword>
<gene>
    <name evidence="15" type="ORF">H0E84_07455</name>
</gene>
<accession>A0A853JCA0</accession>
<evidence type="ECO:0000256" key="1">
    <source>
        <dbReference type="ARBA" id="ARBA00001970"/>
    </source>
</evidence>
<feature type="transmembrane region" description="Helical" evidence="13">
    <location>
        <begin position="16"/>
        <end position="35"/>
    </location>
</feature>
<evidence type="ECO:0000256" key="7">
    <source>
        <dbReference type="ARBA" id="ARBA00022723"/>
    </source>
</evidence>
<evidence type="ECO:0000256" key="12">
    <source>
        <dbReference type="ARBA" id="ARBA00037975"/>
    </source>
</evidence>
<evidence type="ECO:0000256" key="9">
    <source>
        <dbReference type="ARBA" id="ARBA00022989"/>
    </source>
</evidence>
<dbReference type="InterPro" id="IPR011577">
    <property type="entry name" value="Cyt_b561_bac/Ni-Hgenase"/>
</dbReference>
<dbReference type="EMBL" id="JACCKA010000049">
    <property type="protein sequence ID" value="NZA26220.1"/>
    <property type="molecule type" value="Genomic_DNA"/>
</dbReference>
<keyword evidence="5" id="KW-0349">Heme</keyword>
<name>A0A853JCA0_9GAMM</name>
<keyword evidence="3" id="KW-0813">Transport</keyword>
<evidence type="ECO:0000256" key="2">
    <source>
        <dbReference type="ARBA" id="ARBA00004651"/>
    </source>
</evidence>
<keyword evidence="9 13" id="KW-1133">Transmembrane helix</keyword>
<dbReference type="GO" id="GO:0020037">
    <property type="term" value="F:heme binding"/>
    <property type="evidence" value="ECO:0007669"/>
    <property type="project" value="TreeGrafter"/>
</dbReference>
<evidence type="ECO:0000256" key="3">
    <source>
        <dbReference type="ARBA" id="ARBA00022448"/>
    </source>
</evidence>
<dbReference type="GO" id="GO:0022904">
    <property type="term" value="P:respiratory electron transport chain"/>
    <property type="evidence" value="ECO:0007669"/>
    <property type="project" value="InterPro"/>
</dbReference>
<dbReference type="Pfam" id="PF01292">
    <property type="entry name" value="Ni_hydr_CYTB"/>
    <property type="match status" value="1"/>
</dbReference>
<dbReference type="InterPro" id="IPR016174">
    <property type="entry name" value="Di-haem_cyt_TM"/>
</dbReference>
<evidence type="ECO:0000259" key="14">
    <source>
        <dbReference type="Pfam" id="PF01292"/>
    </source>
</evidence>
<dbReference type="Gene3D" id="1.20.950.20">
    <property type="entry name" value="Transmembrane di-heme cytochromes, Chain C"/>
    <property type="match status" value="1"/>
</dbReference>
<evidence type="ECO:0000256" key="6">
    <source>
        <dbReference type="ARBA" id="ARBA00022692"/>
    </source>
</evidence>
<evidence type="ECO:0000256" key="10">
    <source>
        <dbReference type="ARBA" id="ARBA00023004"/>
    </source>
</evidence>
<feature type="domain" description="Cytochrome b561 bacterial/Ni-hydrogenase" evidence="14">
    <location>
        <begin position="9"/>
        <end position="136"/>
    </location>
</feature>
<dbReference type="RefSeq" id="WP_180678012.1">
    <property type="nucleotide sequence ID" value="NZ_JACCKA010000049.1"/>
</dbReference>
<keyword evidence="16" id="KW-1185">Reference proteome</keyword>
<dbReference type="Proteomes" id="UP000578091">
    <property type="component" value="Unassembled WGS sequence"/>
</dbReference>
<evidence type="ECO:0000256" key="4">
    <source>
        <dbReference type="ARBA" id="ARBA00022475"/>
    </source>
</evidence>
<feature type="transmembrane region" description="Helical" evidence="13">
    <location>
        <begin position="47"/>
        <end position="68"/>
    </location>
</feature>
<comment type="caution">
    <text evidence="15">The sequence shown here is derived from an EMBL/GenBank/DDBJ whole genome shotgun (WGS) entry which is preliminary data.</text>
</comment>
<keyword evidence="7" id="KW-0479">Metal-binding</keyword>
<dbReference type="GO" id="GO:0009055">
    <property type="term" value="F:electron transfer activity"/>
    <property type="evidence" value="ECO:0007669"/>
    <property type="project" value="InterPro"/>
</dbReference>
<evidence type="ECO:0000313" key="16">
    <source>
        <dbReference type="Proteomes" id="UP000578091"/>
    </source>
</evidence>
<keyword evidence="6 13" id="KW-0812">Transmembrane</keyword>
<dbReference type="AlphaFoldDB" id="A0A853JCA0"/>
<dbReference type="GO" id="GO:0046872">
    <property type="term" value="F:metal ion binding"/>
    <property type="evidence" value="ECO:0007669"/>
    <property type="project" value="UniProtKB-KW"/>
</dbReference>
<sequence length="151" mass="16787">MITAGAGERYRLPARLLHWLMAPTIPLQLWLGWAAERADTREAGARLLHLHYQLGVLLAALLAMRLAWRVAHGAPSAAASEPPWRRRLAAATHWALYAALLVLPASGYVLRVWRNEPMDVLGLFEVPRLFASDGDLGTGYAAVWYLHTWTG</sequence>
<evidence type="ECO:0000256" key="13">
    <source>
        <dbReference type="SAM" id="Phobius"/>
    </source>
</evidence>